<dbReference type="AlphaFoldDB" id="A0A1I1RYG5"/>
<evidence type="ECO:0000313" key="10">
    <source>
        <dbReference type="Proteomes" id="UP000199474"/>
    </source>
</evidence>
<keyword evidence="6" id="KW-0067">ATP-binding</keyword>
<dbReference type="InterPro" id="IPR004562">
    <property type="entry name" value="LipoylTrfase_LipoateP_Ligase"/>
</dbReference>
<dbReference type="InterPro" id="IPR004143">
    <property type="entry name" value="BPL_LPL_catalytic"/>
</dbReference>
<keyword evidence="4 9" id="KW-0436">Ligase</keyword>
<evidence type="ECO:0000256" key="4">
    <source>
        <dbReference type="ARBA" id="ARBA00022598"/>
    </source>
</evidence>
<dbReference type="EMBL" id="FOMR01000001">
    <property type="protein sequence ID" value="SFD37328.1"/>
    <property type="molecule type" value="Genomic_DNA"/>
</dbReference>
<feature type="domain" description="BPL/LPL catalytic" evidence="8">
    <location>
        <begin position="34"/>
        <end position="221"/>
    </location>
</feature>
<dbReference type="PANTHER" id="PTHR12561:SF3">
    <property type="entry name" value="LIPOYLTRANSFERASE 1, MITOCHONDRIAL"/>
    <property type="match status" value="1"/>
</dbReference>
<dbReference type="CDD" id="cd16443">
    <property type="entry name" value="LplA"/>
    <property type="match status" value="1"/>
</dbReference>
<dbReference type="GO" id="GO:0005737">
    <property type="term" value="C:cytoplasm"/>
    <property type="evidence" value="ECO:0007669"/>
    <property type="project" value="TreeGrafter"/>
</dbReference>
<evidence type="ECO:0000256" key="6">
    <source>
        <dbReference type="ARBA" id="ARBA00022840"/>
    </source>
</evidence>
<dbReference type="InterPro" id="IPR019491">
    <property type="entry name" value="Lipoate_protein_ligase_C"/>
</dbReference>
<dbReference type="SUPFAM" id="SSF55681">
    <property type="entry name" value="Class II aaRS and biotin synthetases"/>
    <property type="match status" value="1"/>
</dbReference>
<accession>A0A1I1RYG5</accession>
<dbReference type="GO" id="GO:0016979">
    <property type="term" value="F:lipoate-protein ligase activity"/>
    <property type="evidence" value="ECO:0007669"/>
    <property type="project" value="UniProtKB-EC"/>
</dbReference>
<sequence length="338" mass="38678">MTREEQNVKFIDNQGITDPTINLAIEEFILQNFGEQDTYLLFYINKPSIIVGRNQNSVEEINTDYVDKNGIKVVRRLSGGGAVYHDEQNLNFSFITKDDGESFQDFAKFTQPIVDALNKVGVPAEMKGRNDLAVEGRKISGNAMFSTRGRMFSHGTLMLDSEIENVVSALNVNKEKIESKGIKSIRSRVANISEYLNEKISMDAFKEMILKHVFDVEDVNDVPEYKLTEADWEEIYKISENRYQKWEWNFGKSPKFNVQESHKFDAGLVDVRLDVKNGIIENCKIYGDFFGLGEISDLENALTGVRHERQAIQEALADVDVPHYLGKIPKEEFMKMLY</sequence>
<comment type="pathway">
    <text evidence="1">Protein modification; protein lipoylation via exogenous pathway; protein N(6)-(lipoyl)lysine from lipoate: step 2/2.</text>
</comment>
<dbReference type="Gene3D" id="3.30.390.50">
    <property type="entry name" value="CO dehydrogenase flavoprotein, C-terminal domain"/>
    <property type="match status" value="1"/>
</dbReference>
<comment type="pathway">
    <text evidence="2">Protein modification; protein lipoylation via exogenous pathway; protein N(6)-(lipoyl)lysine from lipoate: step 1/2.</text>
</comment>
<evidence type="ECO:0000313" key="9">
    <source>
        <dbReference type="EMBL" id="SFD37328.1"/>
    </source>
</evidence>
<dbReference type="EC" id="6.3.1.20" evidence="3"/>
<dbReference type="Pfam" id="PF10437">
    <property type="entry name" value="Lip_prot_lig_C"/>
    <property type="match status" value="1"/>
</dbReference>
<reference evidence="10" key="1">
    <citation type="submission" date="2016-10" db="EMBL/GenBank/DDBJ databases">
        <authorList>
            <person name="Varghese N."/>
            <person name="Submissions S."/>
        </authorList>
    </citation>
    <scope>NUCLEOTIDE SEQUENCE [LARGE SCALE GENOMIC DNA]</scope>
    <source>
        <strain evidence="10">DSM 22530</strain>
    </source>
</reference>
<dbReference type="InterPro" id="IPR045864">
    <property type="entry name" value="aa-tRNA-synth_II/BPL/LPL"/>
</dbReference>
<dbReference type="Gene3D" id="3.30.930.10">
    <property type="entry name" value="Bira Bifunctional Protein, Domain 2"/>
    <property type="match status" value="1"/>
</dbReference>
<dbReference type="SUPFAM" id="SSF82649">
    <property type="entry name" value="SufE/NifU"/>
    <property type="match status" value="1"/>
</dbReference>
<dbReference type="PANTHER" id="PTHR12561">
    <property type="entry name" value="LIPOATE-PROTEIN LIGASE"/>
    <property type="match status" value="1"/>
</dbReference>
<evidence type="ECO:0000259" key="8">
    <source>
        <dbReference type="PROSITE" id="PS51733"/>
    </source>
</evidence>
<name>A0A1I1RYG5_9BACI</name>
<dbReference type="PROSITE" id="PS51733">
    <property type="entry name" value="BPL_LPL_CATALYTIC"/>
    <property type="match status" value="1"/>
</dbReference>
<dbReference type="GO" id="GO:0005524">
    <property type="term" value="F:ATP binding"/>
    <property type="evidence" value="ECO:0007669"/>
    <property type="project" value="UniProtKB-KW"/>
</dbReference>
<protein>
    <recommendedName>
        <fullName evidence="3">lipoate--protein ligase</fullName>
        <ecNumber evidence="3">6.3.1.20</ecNumber>
    </recommendedName>
</protein>
<dbReference type="NCBIfam" id="TIGR00545">
    <property type="entry name" value="lipoyltrans"/>
    <property type="match status" value="1"/>
</dbReference>
<dbReference type="GO" id="GO:0017118">
    <property type="term" value="F:lipoyltransferase activity"/>
    <property type="evidence" value="ECO:0007669"/>
    <property type="project" value="TreeGrafter"/>
</dbReference>
<proteinExistence type="predicted"/>
<comment type="catalytic activity">
    <reaction evidence="7">
        <text>L-lysyl-[lipoyl-carrier protein] + (R)-lipoate + ATP = N(6)-[(R)-lipoyl]-L-lysyl-[lipoyl-carrier protein] + AMP + diphosphate + H(+)</text>
        <dbReference type="Rhea" id="RHEA:49288"/>
        <dbReference type="Rhea" id="RHEA-COMP:10500"/>
        <dbReference type="Rhea" id="RHEA-COMP:10502"/>
        <dbReference type="ChEBI" id="CHEBI:15378"/>
        <dbReference type="ChEBI" id="CHEBI:29969"/>
        <dbReference type="ChEBI" id="CHEBI:30616"/>
        <dbReference type="ChEBI" id="CHEBI:33019"/>
        <dbReference type="ChEBI" id="CHEBI:83088"/>
        <dbReference type="ChEBI" id="CHEBI:83099"/>
        <dbReference type="ChEBI" id="CHEBI:456215"/>
        <dbReference type="EC" id="6.3.1.20"/>
    </reaction>
</comment>
<evidence type="ECO:0000256" key="7">
    <source>
        <dbReference type="ARBA" id="ARBA00048037"/>
    </source>
</evidence>
<dbReference type="FunFam" id="3.30.930.10:FF:000072">
    <property type="entry name" value="Lipoate--protein ligase"/>
    <property type="match status" value="1"/>
</dbReference>
<dbReference type="STRING" id="640948.SAMN05216238_10140"/>
<gene>
    <name evidence="9" type="ORF">SAMN05216238_10140</name>
</gene>
<keyword evidence="5" id="KW-0547">Nucleotide-binding</keyword>
<dbReference type="Proteomes" id="UP000199474">
    <property type="component" value="Unassembled WGS sequence"/>
</dbReference>
<keyword evidence="10" id="KW-1185">Reference proteome</keyword>
<dbReference type="Pfam" id="PF21948">
    <property type="entry name" value="LplA-B_cat"/>
    <property type="match status" value="1"/>
</dbReference>
<evidence type="ECO:0000256" key="5">
    <source>
        <dbReference type="ARBA" id="ARBA00022741"/>
    </source>
</evidence>
<dbReference type="GO" id="GO:0009249">
    <property type="term" value="P:protein lipoylation"/>
    <property type="evidence" value="ECO:0007669"/>
    <property type="project" value="InterPro"/>
</dbReference>
<evidence type="ECO:0000256" key="3">
    <source>
        <dbReference type="ARBA" id="ARBA00012367"/>
    </source>
</evidence>
<evidence type="ECO:0000256" key="1">
    <source>
        <dbReference type="ARBA" id="ARBA00005085"/>
    </source>
</evidence>
<dbReference type="UniPathway" id="UPA00537">
    <property type="reaction ID" value="UER00594"/>
</dbReference>
<evidence type="ECO:0000256" key="2">
    <source>
        <dbReference type="ARBA" id="ARBA00005124"/>
    </source>
</evidence>
<organism evidence="9 10">
    <name type="scientific">Lentibacillus persicus</name>
    <dbReference type="NCBI Taxonomy" id="640948"/>
    <lineage>
        <taxon>Bacteria</taxon>
        <taxon>Bacillati</taxon>
        <taxon>Bacillota</taxon>
        <taxon>Bacilli</taxon>
        <taxon>Bacillales</taxon>
        <taxon>Bacillaceae</taxon>
        <taxon>Lentibacillus</taxon>
    </lineage>
</organism>